<dbReference type="EMBL" id="NAIA01000003">
    <property type="protein sequence ID" value="OWF65074.1"/>
    <property type="molecule type" value="Genomic_DNA"/>
</dbReference>
<feature type="domain" description="DUF6680" evidence="1">
    <location>
        <begin position="1"/>
        <end position="170"/>
    </location>
</feature>
<keyword evidence="3" id="KW-1185">Reference proteome</keyword>
<protein>
    <recommendedName>
        <fullName evidence="1">DUF6680 domain-containing protein</fullName>
    </recommendedName>
</protein>
<evidence type="ECO:0000259" key="1">
    <source>
        <dbReference type="Pfam" id="PF20385"/>
    </source>
</evidence>
<dbReference type="InterPro" id="IPR046502">
    <property type="entry name" value="DUF6680"/>
</dbReference>
<comment type="caution">
    <text evidence="2">The sequence shown here is derived from an EMBL/GenBank/DDBJ whole genome shotgun (WGS) entry which is preliminary data.</text>
</comment>
<dbReference type="AlphaFoldDB" id="A0A210RVU3"/>
<dbReference type="Proteomes" id="UP000196880">
    <property type="component" value="Unassembled WGS sequence"/>
</dbReference>
<gene>
    <name evidence="2" type="ORF">B6A14_04485</name>
</gene>
<accession>A0A210RVU3</accession>
<proteinExistence type="predicted"/>
<dbReference type="RefSeq" id="WP_087909271.1">
    <property type="nucleotide sequence ID" value="NZ_NAIA01000003.1"/>
</dbReference>
<dbReference type="OrthoDB" id="1493705at2"/>
<evidence type="ECO:0000313" key="2">
    <source>
        <dbReference type="EMBL" id="OWF65074.1"/>
    </source>
</evidence>
<name>A0A210RVU3_9BURK</name>
<evidence type="ECO:0000313" key="3">
    <source>
        <dbReference type="Proteomes" id="UP000196880"/>
    </source>
</evidence>
<organism evidence="2 3">
    <name type="scientific">Polynucleobacter hirudinilacicola</name>
    <dbReference type="NCBI Taxonomy" id="1743166"/>
    <lineage>
        <taxon>Bacteria</taxon>
        <taxon>Pseudomonadati</taxon>
        <taxon>Pseudomonadota</taxon>
        <taxon>Betaproteobacteria</taxon>
        <taxon>Burkholderiales</taxon>
        <taxon>Burkholderiaceae</taxon>
        <taxon>Polynucleobacter</taxon>
    </lineage>
</organism>
<dbReference type="Pfam" id="PF20385">
    <property type="entry name" value="DUF6680"/>
    <property type="match status" value="1"/>
</dbReference>
<reference evidence="2 3" key="1">
    <citation type="submission" date="2017-03" db="EMBL/GenBank/DDBJ databases">
        <title>New species Polynucleobacter sp. MWH-EgelM1-30-B4.</title>
        <authorList>
            <person name="Hahn M.W."/>
        </authorList>
    </citation>
    <scope>NUCLEOTIDE SEQUENCE [LARGE SCALE GENOMIC DNA]</scope>
    <source>
        <strain evidence="2 3">MWH-EgelM1-30-B4</strain>
    </source>
</reference>
<sequence length="172" mass="19446">MTIADGLIILATLSGPIIAVQVTRYLDDKKEERGRKLAIFKTLMATRAYTVSNAHVEALNRIDLEFSSKIDSEREVISKWKEYLDLLGDKTISAEQWGMRRIDLLVELLSAMGKSLDYKFDKVHIKNATYSPLAHGKLEEEQQAIRTKTIEVLEGTRSLSIKVESPPEKPQS</sequence>